<dbReference type="RefSeq" id="WP_377252416.1">
    <property type="nucleotide sequence ID" value="NZ_JBHLUH010000036.1"/>
</dbReference>
<feature type="region of interest" description="Disordered" evidence="1">
    <location>
        <begin position="1"/>
        <end position="62"/>
    </location>
</feature>
<accession>A0ABV6M4E7</accession>
<protein>
    <submittedName>
        <fullName evidence="2">Uncharacterized protein</fullName>
    </submittedName>
</protein>
<evidence type="ECO:0000256" key="1">
    <source>
        <dbReference type="SAM" id="MobiDB-lite"/>
    </source>
</evidence>
<organism evidence="2 3">
    <name type="scientific">Phytohabitans kaempferiae</name>
    <dbReference type="NCBI Taxonomy" id="1620943"/>
    <lineage>
        <taxon>Bacteria</taxon>
        <taxon>Bacillati</taxon>
        <taxon>Actinomycetota</taxon>
        <taxon>Actinomycetes</taxon>
        <taxon>Micromonosporales</taxon>
        <taxon>Micromonosporaceae</taxon>
    </lineage>
</organism>
<name>A0ABV6M4E7_9ACTN</name>
<dbReference type="Proteomes" id="UP001589867">
    <property type="component" value="Unassembled WGS sequence"/>
</dbReference>
<evidence type="ECO:0000313" key="2">
    <source>
        <dbReference type="EMBL" id="MFC0529546.1"/>
    </source>
</evidence>
<dbReference type="EMBL" id="JBHLUH010000036">
    <property type="protein sequence ID" value="MFC0529546.1"/>
    <property type="molecule type" value="Genomic_DNA"/>
</dbReference>
<keyword evidence="3" id="KW-1185">Reference proteome</keyword>
<comment type="caution">
    <text evidence="2">The sequence shown here is derived from an EMBL/GenBank/DDBJ whole genome shotgun (WGS) entry which is preliminary data.</text>
</comment>
<reference evidence="2 3" key="1">
    <citation type="submission" date="2024-09" db="EMBL/GenBank/DDBJ databases">
        <authorList>
            <person name="Sun Q."/>
            <person name="Mori K."/>
        </authorList>
    </citation>
    <scope>NUCLEOTIDE SEQUENCE [LARGE SCALE GENOMIC DNA]</scope>
    <source>
        <strain evidence="2 3">TBRC 3947</strain>
    </source>
</reference>
<proteinExistence type="predicted"/>
<gene>
    <name evidence="2" type="ORF">ACFFIA_17970</name>
</gene>
<sequence length="62" mass="6885">MSNIQQPEMRRSGHDPLVTGSAKEKAARRPAPRGQASAKDTRPADQRSPYEPGQEERPEEEA</sequence>
<evidence type="ECO:0000313" key="3">
    <source>
        <dbReference type="Proteomes" id="UP001589867"/>
    </source>
</evidence>